<feature type="transmembrane region" description="Helical" evidence="17">
    <location>
        <begin position="310"/>
        <end position="327"/>
    </location>
</feature>
<dbReference type="GO" id="GO:0016491">
    <property type="term" value="F:oxidoreductase activity"/>
    <property type="evidence" value="ECO:0007669"/>
    <property type="project" value="InterPro"/>
</dbReference>
<dbReference type="InterPro" id="IPR027387">
    <property type="entry name" value="Cytb/b6-like_sf"/>
</dbReference>
<evidence type="ECO:0000313" key="22">
    <source>
        <dbReference type="Proteomes" id="UP000253250"/>
    </source>
</evidence>
<dbReference type="Proteomes" id="UP000253250">
    <property type="component" value="Unassembled WGS sequence"/>
</dbReference>
<feature type="binding site" description="axial binding residue" evidence="15">
    <location>
        <position position="88"/>
    </location>
    <ligand>
        <name>heme b</name>
        <dbReference type="ChEBI" id="CHEBI:60344"/>
        <label>b562</label>
    </ligand>
    <ligandPart>
        <name>Fe</name>
        <dbReference type="ChEBI" id="CHEBI:18248"/>
    </ligandPart>
</feature>
<comment type="function">
    <text evidence="1 16">Component of the ubiquinol-cytochrome c reductase complex (complex III or cytochrome b-c1 complex), which is a respiratory chain that generates an electrochemical potential coupled to ATP synthesis.</text>
</comment>
<evidence type="ECO:0000256" key="6">
    <source>
        <dbReference type="ARBA" id="ARBA00022617"/>
    </source>
</evidence>
<gene>
    <name evidence="20" type="ORF">C4900_12870</name>
    <name evidence="21" type="ORF">C4900_13980</name>
</gene>
<dbReference type="EMBL" id="PSYR01000002">
    <property type="protein sequence ID" value="RCN56662.1"/>
    <property type="molecule type" value="Genomic_DNA"/>
</dbReference>
<evidence type="ECO:0000256" key="16">
    <source>
        <dbReference type="RuleBase" id="RU003385"/>
    </source>
</evidence>
<feature type="domain" description="Cytochrome b/b6 C-terminal region profile" evidence="19">
    <location>
        <begin position="227"/>
        <end position="399"/>
    </location>
</feature>
<evidence type="ECO:0000313" key="21">
    <source>
        <dbReference type="EMBL" id="RCN56853.1"/>
    </source>
</evidence>
<comment type="cofactor">
    <cofactor evidence="15">
        <name>heme</name>
        <dbReference type="ChEBI" id="CHEBI:30413"/>
    </cofactor>
    <text evidence="15">Binds 2 heme groups non-covalently.</text>
</comment>
<keyword evidence="6 15" id="KW-0349">Heme</keyword>
<feature type="transmembrane region" description="Helical" evidence="17">
    <location>
        <begin position="34"/>
        <end position="60"/>
    </location>
</feature>
<dbReference type="PANTHER" id="PTHR19271:SF16">
    <property type="entry name" value="CYTOCHROME B"/>
    <property type="match status" value="1"/>
</dbReference>
<dbReference type="STRING" id="163359.A9R16_10190"/>
<dbReference type="InterPro" id="IPR030689">
    <property type="entry name" value="Cytochrome_b"/>
</dbReference>
<evidence type="ECO:0000256" key="15">
    <source>
        <dbReference type="PIRSR" id="PIRSR038885-2"/>
    </source>
</evidence>
<keyword evidence="5 16" id="KW-0813">Transport</keyword>
<dbReference type="EMBL" id="PSYR01000002">
    <property type="protein sequence ID" value="RCN56853.1"/>
    <property type="molecule type" value="Genomic_DNA"/>
</dbReference>
<feature type="binding site" description="axial binding residue" evidence="15">
    <location>
        <position position="102"/>
    </location>
    <ligand>
        <name>heme b</name>
        <dbReference type="ChEBI" id="CHEBI:60344"/>
        <label>b566</label>
    </ligand>
    <ligandPart>
        <name>Fe</name>
        <dbReference type="ChEBI" id="CHEBI:18248"/>
    </ligandPart>
</feature>
<accession>A0A1C2G2W6</accession>
<feature type="transmembrane region" description="Helical" evidence="17">
    <location>
        <begin position="80"/>
        <end position="101"/>
    </location>
</feature>
<dbReference type="InterPro" id="IPR005797">
    <property type="entry name" value="Cyt_b/b6_N"/>
</dbReference>
<dbReference type="GO" id="GO:0045275">
    <property type="term" value="C:respiratory chain complex III"/>
    <property type="evidence" value="ECO:0007669"/>
    <property type="project" value="InterPro"/>
</dbReference>
<evidence type="ECO:0000256" key="12">
    <source>
        <dbReference type="ARBA" id="ARBA00023004"/>
    </source>
</evidence>
<dbReference type="SUPFAM" id="SSF81648">
    <property type="entry name" value="a domain/subunit of cytochrome bc1 complex (Ubiquinol-cytochrome c reductase)"/>
    <property type="match status" value="1"/>
</dbReference>
<keyword evidence="11 17" id="KW-1133">Transmembrane helix</keyword>
<dbReference type="GO" id="GO:0022904">
    <property type="term" value="P:respiratory electron transport chain"/>
    <property type="evidence" value="ECO:0007669"/>
    <property type="project" value="InterPro"/>
</dbReference>
<dbReference type="PROSITE" id="PS51003">
    <property type="entry name" value="CYTB_CTER"/>
    <property type="match status" value="1"/>
</dbReference>
<feature type="domain" description="Cytochrome b/b6 N-terminal region profile" evidence="18">
    <location>
        <begin position="5"/>
        <end position="217"/>
    </location>
</feature>
<feature type="binding site" description="axial binding residue" evidence="15">
    <location>
        <position position="204"/>
    </location>
    <ligand>
        <name>heme b</name>
        <dbReference type="ChEBI" id="CHEBI:60344"/>
        <label>b566</label>
    </ligand>
    <ligandPart>
        <name>Fe</name>
        <dbReference type="ChEBI" id="CHEBI:18248"/>
    </ligandPart>
</feature>
<dbReference type="SUPFAM" id="SSF81342">
    <property type="entry name" value="Transmembrane di-heme cytochromes"/>
    <property type="match status" value="1"/>
</dbReference>
<dbReference type="InterPro" id="IPR048259">
    <property type="entry name" value="Cytochrome_b_N_euk/bac"/>
</dbReference>
<dbReference type="InterPro" id="IPR036150">
    <property type="entry name" value="Cyt_b/b6_C_sf"/>
</dbReference>
<evidence type="ECO:0000313" key="20">
    <source>
        <dbReference type="EMBL" id="RCN56662.1"/>
    </source>
</evidence>
<keyword evidence="22" id="KW-1185">Reference proteome</keyword>
<dbReference type="PANTHER" id="PTHR19271">
    <property type="entry name" value="CYTOCHROME B"/>
    <property type="match status" value="1"/>
</dbReference>
<evidence type="ECO:0000256" key="14">
    <source>
        <dbReference type="PIRSR" id="PIRSR038885-1"/>
    </source>
</evidence>
<evidence type="ECO:0000259" key="18">
    <source>
        <dbReference type="PROSITE" id="PS51002"/>
    </source>
</evidence>
<comment type="subcellular location">
    <subcellularLocation>
        <location evidence="2">Membrane</location>
        <topology evidence="2">Multi-pass membrane protein</topology>
    </subcellularLocation>
</comment>
<dbReference type="CDD" id="cd00284">
    <property type="entry name" value="Cytochrome_b_N"/>
    <property type="match status" value="1"/>
</dbReference>
<dbReference type="GO" id="GO:0046872">
    <property type="term" value="F:metal ion binding"/>
    <property type="evidence" value="ECO:0007669"/>
    <property type="project" value="UniProtKB-KW"/>
</dbReference>
<dbReference type="Gene3D" id="1.20.810.10">
    <property type="entry name" value="Cytochrome Bc1 Complex, Chain C"/>
    <property type="match status" value="1"/>
</dbReference>
<evidence type="ECO:0000256" key="3">
    <source>
        <dbReference type="ARBA" id="ARBA00011649"/>
    </source>
</evidence>
<organism evidence="21 22">
    <name type="scientific">Acidiferrobacter thiooxydans</name>
    <dbReference type="NCBI Taxonomy" id="163359"/>
    <lineage>
        <taxon>Bacteria</taxon>
        <taxon>Pseudomonadati</taxon>
        <taxon>Pseudomonadota</taxon>
        <taxon>Gammaproteobacteria</taxon>
        <taxon>Acidiferrobacterales</taxon>
        <taxon>Acidiferrobacteraceae</taxon>
        <taxon>Acidiferrobacter</taxon>
    </lineage>
</organism>
<dbReference type="PIRSF" id="PIRSF038885">
    <property type="entry name" value="COB"/>
    <property type="match status" value="1"/>
</dbReference>
<feature type="transmembrane region" description="Helical" evidence="17">
    <location>
        <begin position="339"/>
        <end position="358"/>
    </location>
</feature>
<evidence type="ECO:0000256" key="1">
    <source>
        <dbReference type="ARBA" id="ARBA00002444"/>
    </source>
</evidence>
<reference evidence="21 22" key="1">
    <citation type="submission" date="2018-02" db="EMBL/GenBank/DDBJ databases">
        <title>Insights into the biology of acidophilic members of the Acidiferrobacteraceae family derived from comparative genomic analyses.</title>
        <authorList>
            <person name="Issotta F."/>
            <person name="Thyssen C."/>
            <person name="Mena C."/>
            <person name="Moya A."/>
            <person name="Bellenberg S."/>
            <person name="Sproer C."/>
            <person name="Covarrubias P.C."/>
            <person name="Sand W."/>
            <person name="Quatrini R."/>
            <person name="Vera M."/>
        </authorList>
    </citation>
    <scope>NUCLEOTIDE SEQUENCE [LARGE SCALE GENOMIC DNA]</scope>
    <source>
        <strain evidence="21">M-1</strain>
        <strain evidence="22">m-1</strain>
    </source>
</reference>
<keyword evidence="10 16" id="KW-0249">Electron transport</keyword>
<feature type="transmembrane region" description="Helical" evidence="17">
    <location>
        <begin position="145"/>
        <end position="164"/>
    </location>
</feature>
<evidence type="ECO:0000256" key="17">
    <source>
        <dbReference type="SAM" id="Phobius"/>
    </source>
</evidence>
<keyword evidence="12 15" id="KW-0408">Iron</keyword>
<comment type="similarity">
    <text evidence="16">Belongs to the cytochrome b family.</text>
</comment>
<feature type="binding site" evidence="14">
    <location>
        <position position="209"/>
    </location>
    <ligand>
        <name>a ubiquinone</name>
        <dbReference type="ChEBI" id="CHEBI:16389"/>
    </ligand>
</feature>
<dbReference type="Pfam" id="PF00033">
    <property type="entry name" value="Cytochrome_B"/>
    <property type="match status" value="1"/>
</dbReference>
<comment type="cofactor">
    <cofactor evidence="16">
        <name>heme b</name>
        <dbReference type="ChEBI" id="CHEBI:60344"/>
    </cofactor>
    <text evidence="16">Binds 2 heme groups non-covalently.</text>
</comment>
<sequence>MSSRLADWFNARFPARDMMREHMTEYYAPKNFNILYYTGSLLLLMIVLQLISGFFLMAHYVPTSADAFNSVQGIMYDTKWGWLIRYMHVDGVSLIFILLYLHMGRGLLYGSYRRPRELLWIIGYILYILMMGEAFFGYVLPFGNLSYWAGQVITSIIHAVPVIGPGLTTLARGGPGVGTATLERFLALHAVLWFLIIAAFIVLHILALHQVGSNNPDGIEIKDRKGPDGVPVDGIPFHPYYTVKDIFGVAVFLTIFAAIIFYAPTMHGVFLERTTFFRANPMVSLPDVTPPWYLAPYYAMLRAVPNKYEGITLMVVAIVLPFFLPWLDRCKVRSSRYRPVYRIMILIMAVTFFTLAWVGEQPPLPKYFLIERLGAIIYVGFYVLLPIISRFEPTRPVPERVRS</sequence>
<keyword evidence="9 15" id="KW-0479">Metal-binding</keyword>
<evidence type="ECO:0000256" key="8">
    <source>
        <dbReference type="ARBA" id="ARBA00022692"/>
    </source>
</evidence>
<feature type="binding site" description="axial binding residue" evidence="15">
    <location>
        <position position="189"/>
    </location>
    <ligand>
        <name>heme b</name>
        <dbReference type="ChEBI" id="CHEBI:60344"/>
        <label>b562</label>
    </ligand>
    <ligandPart>
        <name>Fe</name>
        <dbReference type="ChEBI" id="CHEBI:18248"/>
    </ligandPart>
</feature>
<keyword evidence="8 16" id="KW-0812">Transmembrane</keyword>
<dbReference type="RefSeq" id="WP_065969658.1">
    <property type="nucleotide sequence ID" value="NZ_CP080624.1"/>
</dbReference>
<feature type="transmembrane region" description="Helical" evidence="17">
    <location>
        <begin position="121"/>
        <end position="139"/>
    </location>
</feature>
<dbReference type="FunFam" id="1.20.810.10:FF:000004">
    <property type="entry name" value="Cytochrome b"/>
    <property type="match status" value="1"/>
</dbReference>
<protein>
    <recommendedName>
        <fullName evidence="4 16">Cytochrome b</fullName>
    </recommendedName>
</protein>
<keyword evidence="7 16" id="KW-0679">Respiratory chain</keyword>
<feature type="transmembrane region" description="Helical" evidence="17">
    <location>
        <begin position="185"/>
        <end position="207"/>
    </location>
</feature>
<dbReference type="GO" id="GO:0008121">
    <property type="term" value="F:quinol-cytochrome-c reductase activity"/>
    <property type="evidence" value="ECO:0007669"/>
    <property type="project" value="InterPro"/>
</dbReference>
<evidence type="ECO:0000256" key="11">
    <source>
        <dbReference type="ARBA" id="ARBA00022989"/>
    </source>
</evidence>
<evidence type="ECO:0000256" key="7">
    <source>
        <dbReference type="ARBA" id="ARBA00022660"/>
    </source>
</evidence>
<comment type="caution">
    <text evidence="21">The sequence shown here is derived from an EMBL/GenBank/DDBJ whole genome shotgun (WGS) entry which is preliminary data.</text>
</comment>
<dbReference type="PROSITE" id="PS51002">
    <property type="entry name" value="CYTB_NTER"/>
    <property type="match status" value="1"/>
</dbReference>
<feature type="transmembrane region" description="Helical" evidence="17">
    <location>
        <begin position="246"/>
        <end position="264"/>
    </location>
</feature>
<keyword evidence="13 17" id="KW-0472">Membrane</keyword>
<evidence type="ECO:0000256" key="9">
    <source>
        <dbReference type="ARBA" id="ARBA00022723"/>
    </source>
</evidence>
<evidence type="ECO:0000256" key="5">
    <source>
        <dbReference type="ARBA" id="ARBA00022448"/>
    </source>
</evidence>
<evidence type="ECO:0000259" key="19">
    <source>
        <dbReference type="PROSITE" id="PS51003"/>
    </source>
</evidence>
<evidence type="ECO:0000256" key="2">
    <source>
        <dbReference type="ARBA" id="ARBA00004141"/>
    </source>
</evidence>
<comment type="subunit">
    <text evidence="3 16">The main subunits of complex b-c1 are: cytochrome b, cytochrome c1 and the Rieske protein.</text>
</comment>
<dbReference type="InterPro" id="IPR016174">
    <property type="entry name" value="Di-haem_cyt_TM"/>
</dbReference>
<evidence type="ECO:0000256" key="10">
    <source>
        <dbReference type="ARBA" id="ARBA00022982"/>
    </source>
</evidence>
<name>A0A1C2G2W6_9GAMM</name>
<dbReference type="Pfam" id="PF00032">
    <property type="entry name" value="Cytochrom_B_C"/>
    <property type="match status" value="1"/>
</dbReference>
<feature type="transmembrane region" description="Helical" evidence="17">
    <location>
        <begin position="364"/>
        <end position="385"/>
    </location>
</feature>
<dbReference type="InterPro" id="IPR005798">
    <property type="entry name" value="Cyt_b/b6_C"/>
</dbReference>
<dbReference type="AlphaFoldDB" id="A0A1C2G2W6"/>
<proteinExistence type="inferred from homology"/>
<dbReference type="OrthoDB" id="9804503at2"/>
<evidence type="ECO:0000256" key="13">
    <source>
        <dbReference type="ARBA" id="ARBA00023136"/>
    </source>
</evidence>
<evidence type="ECO:0000256" key="4">
    <source>
        <dbReference type="ARBA" id="ARBA00013531"/>
    </source>
</evidence>